<evidence type="ECO:0000256" key="1">
    <source>
        <dbReference type="PIRNR" id="PIRNR033579"/>
    </source>
</evidence>
<dbReference type="Gene3D" id="3.40.50.1400">
    <property type="match status" value="2"/>
</dbReference>
<dbReference type="SUPFAM" id="SSF53800">
    <property type="entry name" value="Chelatase"/>
    <property type="match status" value="1"/>
</dbReference>
<keyword evidence="6" id="KW-1185">Reference proteome</keyword>
<dbReference type="CDD" id="cd03412">
    <property type="entry name" value="CbiK_N"/>
    <property type="match status" value="1"/>
</dbReference>
<dbReference type="InterPro" id="IPR010388">
    <property type="entry name" value="Anaerobic_Co-chelatase"/>
</dbReference>
<feature type="binding site" evidence="4">
    <location>
        <position position="145"/>
    </location>
    <ligand>
        <name>Co(2+)</name>
        <dbReference type="ChEBI" id="CHEBI:48828"/>
    </ligand>
</feature>
<dbReference type="RefSeq" id="WP_064594702.1">
    <property type="nucleotide sequence ID" value="NZ_LYRP01000001.1"/>
</dbReference>
<dbReference type="PIRSF" id="PIRSF033579">
    <property type="entry name" value="Anaer_Co_chel"/>
    <property type="match status" value="1"/>
</dbReference>
<evidence type="ECO:0000256" key="3">
    <source>
        <dbReference type="PIRSR" id="PIRSR033579-2"/>
    </source>
</evidence>
<evidence type="ECO:0000313" key="6">
    <source>
        <dbReference type="Proteomes" id="UP000078225"/>
    </source>
</evidence>
<feature type="binding site" evidence="3">
    <location>
        <begin position="202"/>
        <end position="203"/>
    </location>
    <ligand>
        <name>substrate</name>
    </ligand>
</feature>
<feature type="binding site" evidence="3">
    <location>
        <begin position="85"/>
        <end position="92"/>
    </location>
    <ligand>
        <name>substrate</name>
    </ligand>
</feature>
<feature type="binding site" evidence="3">
    <location>
        <position position="207"/>
    </location>
    <ligand>
        <name>Co(2+)</name>
        <dbReference type="ChEBI" id="CHEBI:48828"/>
    </ligand>
</feature>
<keyword evidence="1 4" id="KW-0479">Metal-binding</keyword>
<dbReference type="Proteomes" id="UP000078225">
    <property type="component" value="Unassembled WGS sequence"/>
</dbReference>
<comment type="function">
    <text evidence="1">Cobalt chelatase responsible for the insertion of cobalt during anaerobic cobalamin biosynthesis. Can catalyze the insertion of Co(2+) into either sirohydrochlorin or precorrin-2.</text>
</comment>
<evidence type="ECO:0000313" key="5">
    <source>
        <dbReference type="EMBL" id="OAT78806.1"/>
    </source>
</evidence>
<dbReference type="STRING" id="1691903.A9B99_03640"/>
<dbReference type="GO" id="GO:0016852">
    <property type="term" value="F:sirohydrochlorin cobaltochelatase activity"/>
    <property type="evidence" value="ECO:0007669"/>
    <property type="project" value="UniProtKB-UniRule"/>
</dbReference>
<comment type="catalytic activity">
    <reaction evidence="1">
        <text>Co-sirohydrochlorin + 2 H(+) = sirohydrochlorin + Co(2+)</text>
        <dbReference type="Rhea" id="RHEA:15893"/>
        <dbReference type="ChEBI" id="CHEBI:15378"/>
        <dbReference type="ChEBI" id="CHEBI:48828"/>
        <dbReference type="ChEBI" id="CHEBI:58351"/>
        <dbReference type="ChEBI" id="CHEBI:60049"/>
        <dbReference type="EC" id="4.99.1.3"/>
    </reaction>
</comment>
<gene>
    <name evidence="5" type="ORF">A9B99_03640</name>
</gene>
<evidence type="ECO:0000256" key="2">
    <source>
        <dbReference type="PIRSR" id="PIRSR033579-1"/>
    </source>
</evidence>
<dbReference type="GO" id="GO:0019251">
    <property type="term" value="P:anaerobic cobalamin biosynthetic process"/>
    <property type="evidence" value="ECO:0007669"/>
    <property type="project" value="UniProtKB-UniRule"/>
</dbReference>
<dbReference type="OrthoDB" id="9770331at2"/>
<feature type="active site" description="Proton acceptor" evidence="2">
    <location>
        <position position="145"/>
    </location>
</feature>
<dbReference type="NCBIfam" id="NF047852">
    <property type="entry name" value="SiroCoChCbiK"/>
    <property type="match status" value="1"/>
</dbReference>
<reference evidence="6" key="1">
    <citation type="submission" date="2016-05" db="EMBL/GenBank/DDBJ databases">
        <authorList>
            <person name="Behera P."/>
            <person name="Vaishampayan P."/>
            <person name="Singh N."/>
            <person name="Raina V."/>
            <person name="Suar M."/>
            <person name="Pattnaik A."/>
            <person name="Rastogi G."/>
        </authorList>
    </citation>
    <scope>NUCLEOTIDE SEQUENCE [LARGE SCALE GENOMIC DNA]</scope>
    <source>
        <strain evidence="6">MP23</strain>
    </source>
</reference>
<comment type="similarity">
    <text evidence="1">Belongs to the CbiK family.</text>
</comment>
<accession>A0A1B7L915</accession>
<evidence type="ECO:0000256" key="4">
    <source>
        <dbReference type="PIRSR" id="PIRSR033579-3"/>
    </source>
</evidence>
<feature type="binding site" evidence="4">
    <location>
        <position position="175"/>
    </location>
    <ligand>
        <name>Co(2+)</name>
        <dbReference type="ChEBI" id="CHEBI:48828"/>
    </ligand>
</feature>
<dbReference type="GO" id="GO:0046872">
    <property type="term" value="F:metal ion binding"/>
    <property type="evidence" value="ECO:0007669"/>
    <property type="project" value="UniProtKB-KW"/>
</dbReference>
<keyword evidence="1" id="KW-0456">Lyase</keyword>
<name>A0A1B7L915_9ENTR</name>
<keyword evidence="4" id="KW-0170">Cobalt</keyword>
<feature type="binding site" evidence="3">
    <location>
        <position position="10"/>
    </location>
    <ligand>
        <name>Co(2+)</name>
        <dbReference type="ChEBI" id="CHEBI:48828"/>
    </ligand>
</feature>
<organism evidence="5 6">
    <name type="scientific">Mangrovibacter phragmitis</name>
    <dbReference type="NCBI Taxonomy" id="1691903"/>
    <lineage>
        <taxon>Bacteria</taxon>
        <taxon>Pseudomonadati</taxon>
        <taxon>Pseudomonadota</taxon>
        <taxon>Gammaproteobacteria</taxon>
        <taxon>Enterobacterales</taxon>
        <taxon>Enterobacteriaceae</taxon>
        <taxon>Mangrovibacter</taxon>
    </lineage>
</organism>
<comment type="caution">
    <text evidence="5">The sequence shown here is derived from an EMBL/GenBank/DDBJ whole genome shotgun (WGS) entry which is preliminary data.</text>
</comment>
<dbReference type="EMBL" id="LYRP01000001">
    <property type="protein sequence ID" value="OAT78806.1"/>
    <property type="molecule type" value="Genomic_DNA"/>
</dbReference>
<dbReference type="CDD" id="cd03413">
    <property type="entry name" value="CbiK_C"/>
    <property type="match status" value="1"/>
</dbReference>
<dbReference type="EC" id="4.99.1.3" evidence="1"/>
<protein>
    <recommendedName>
        <fullName evidence="1">Sirohydrochlorin cobaltochelatase</fullName>
        <ecNumber evidence="1">4.99.1.3</ecNumber>
    </recommendedName>
</protein>
<dbReference type="Pfam" id="PF06180">
    <property type="entry name" value="CbiK"/>
    <property type="match status" value="1"/>
</dbReference>
<dbReference type="AlphaFoldDB" id="A0A1B7L915"/>
<sequence length="265" mass="28739">MKKALLVVSFGTSYPDTLEKNIVACEQALAACCPDRTLLRAFTSGMIIRKLARRDGLVIPSPAQALQQLAEQGYQDVAIQSLHIINGDEYEKVVRDTALWQGHFARLVLGSPLLSTFEDYQQLMAALRSQMPPLADDEQVVFMGHGASHHAFAAYACLDHMMQACHFPARVGAVESYPEVGQLVHSMQQQGVRRVVLMPLMLVAGDHAINDMASDAPDSWKSCFAAAGIPAQVCLQGLGENPAIRSQFVTHLQQALAAGTQEVAA</sequence>
<proteinExistence type="inferred from homology"/>